<dbReference type="GO" id="GO:0005524">
    <property type="term" value="F:ATP binding"/>
    <property type="evidence" value="ECO:0007669"/>
    <property type="project" value="InterPro"/>
</dbReference>
<dbReference type="PANTHER" id="PTHR43642">
    <property type="entry name" value="HYBRID SIGNAL TRANSDUCTION HISTIDINE KINASE G"/>
    <property type="match status" value="1"/>
</dbReference>
<dbReference type="Proteomes" id="UP000559010">
    <property type="component" value="Unassembled WGS sequence"/>
</dbReference>
<dbReference type="InterPro" id="IPR011009">
    <property type="entry name" value="Kinase-like_dom_sf"/>
</dbReference>
<dbReference type="InterPro" id="IPR004358">
    <property type="entry name" value="Sig_transdc_His_kin-like_C"/>
</dbReference>
<proteinExistence type="predicted"/>
<dbReference type="InterPro" id="IPR036890">
    <property type="entry name" value="HATPase_C_sf"/>
</dbReference>
<evidence type="ECO:0000313" key="9">
    <source>
        <dbReference type="EMBL" id="NMM47686.1"/>
    </source>
</evidence>
<dbReference type="SUPFAM" id="SSF56112">
    <property type="entry name" value="Protein kinase-like (PK-like)"/>
    <property type="match status" value="1"/>
</dbReference>
<dbReference type="EMBL" id="JABBNU010000002">
    <property type="protein sequence ID" value="NMM47686.1"/>
    <property type="molecule type" value="Genomic_DNA"/>
</dbReference>
<evidence type="ECO:0000313" key="10">
    <source>
        <dbReference type="Proteomes" id="UP000559010"/>
    </source>
</evidence>
<dbReference type="InterPro" id="IPR000719">
    <property type="entry name" value="Prot_kinase_dom"/>
</dbReference>
<dbReference type="SMART" id="SM00065">
    <property type="entry name" value="GAF"/>
    <property type="match status" value="1"/>
</dbReference>
<dbReference type="FunFam" id="3.30.565.10:FF:000006">
    <property type="entry name" value="Sensor histidine kinase WalK"/>
    <property type="match status" value="1"/>
</dbReference>
<dbReference type="Gene3D" id="1.10.510.10">
    <property type="entry name" value="Transferase(Phosphotransferase) domain 1"/>
    <property type="match status" value="1"/>
</dbReference>
<evidence type="ECO:0000259" key="7">
    <source>
        <dbReference type="PROSITE" id="PS50011"/>
    </source>
</evidence>
<feature type="coiled-coil region" evidence="6">
    <location>
        <begin position="1489"/>
        <end position="1523"/>
    </location>
</feature>
<dbReference type="PANTHER" id="PTHR43642:SF1">
    <property type="entry name" value="HYBRID SIGNAL TRANSDUCTION HISTIDINE KINASE G"/>
    <property type="match status" value="1"/>
</dbReference>
<dbReference type="SMART" id="SM00388">
    <property type="entry name" value="HisKA"/>
    <property type="match status" value="1"/>
</dbReference>
<dbReference type="GO" id="GO:0000155">
    <property type="term" value="F:phosphorelay sensor kinase activity"/>
    <property type="evidence" value="ECO:0007669"/>
    <property type="project" value="InterPro"/>
</dbReference>
<reference evidence="9 10" key="1">
    <citation type="submission" date="2020-04" db="EMBL/GenBank/DDBJ databases">
        <title>Flammeovirgaceae bacterium KN852 isolated from deep sea.</title>
        <authorList>
            <person name="Zhang D.-C."/>
        </authorList>
    </citation>
    <scope>NUCLEOTIDE SEQUENCE [LARGE SCALE GENOMIC DNA]</scope>
    <source>
        <strain evidence="9 10">KN852</strain>
    </source>
</reference>
<dbReference type="SMART" id="SM00387">
    <property type="entry name" value="HATPase_c"/>
    <property type="match status" value="1"/>
</dbReference>
<dbReference type="InterPro" id="IPR003661">
    <property type="entry name" value="HisK_dim/P_dom"/>
</dbReference>
<dbReference type="InterPro" id="IPR029016">
    <property type="entry name" value="GAF-like_dom_sf"/>
</dbReference>
<dbReference type="RefSeq" id="WP_169678361.1">
    <property type="nucleotide sequence ID" value="NZ_JABBNU010000002.1"/>
</dbReference>
<dbReference type="SUPFAM" id="SSF52540">
    <property type="entry name" value="P-loop containing nucleoside triphosphate hydrolases"/>
    <property type="match status" value="1"/>
</dbReference>
<dbReference type="SUPFAM" id="SSF47384">
    <property type="entry name" value="Homodimeric domain of signal transducing histidine kinase"/>
    <property type="match status" value="1"/>
</dbReference>
<comment type="caution">
    <text evidence="9">The sequence shown here is derived from an EMBL/GenBank/DDBJ whole genome shotgun (WGS) entry which is preliminary data.</text>
</comment>
<name>A0A848IVH1_9BACT</name>
<accession>A0A848IVH1</accession>
<dbReference type="PROSITE" id="PS50011">
    <property type="entry name" value="PROTEIN_KINASE_DOM"/>
    <property type="match status" value="1"/>
</dbReference>
<feature type="domain" description="Protein kinase" evidence="7">
    <location>
        <begin position="9"/>
        <end position="268"/>
    </location>
</feature>
<feature type="domain" description="Histidine kinase" evidence="8">
    <location>
        <begin position="1530"/>
        <end position="1746"/>
    </location>
</feature>
<dbReference type="InterPro" id="IPR027417">
    <property type="entry name" value="P-loop_NTPase"/>
</dbReference>
<dbReference type="Gene3D" id="3.30.565.10">
    <property type="entry name" value="Histidine kinase-like ATPase, C-terminal domain"/>
    <property type="match status" value="1"/>
</dbReference>
<dbReference type="InterPro" id="IPR036097">
    <property type="entry name" value="HisK_dim/P_sf"/>
</dbReference>
<evidence type="ECO:0000256" key="3">
    <source>
        <dbReference type="ARBA" id="ARBA00022553"/>
    </source>
</evidence>
<keyword evidence="4" id="KW-0808">Transferase</keyword>
<dbReference type="CDD" id="cd00075">
    <property type="entry name" value="HATPase"/>
    <property type="match status" value="1"/>
</dbReference>
<evidence type="ECO:0000256" key="1">
    <source>
        <dbReference type="ARBA" id="ARBA00000085"/>
    </source>
</evidence>
<dbReference type="InterPro" id="IPR005467">
    <property type="entry name" value="His_kinase_dom"/>
</dbReference>
<keyword evidence="3" id="KW-0597">Phosphoprotein</keyword>
<dbReference type="InterPro" id="IPR041664">
    <property type="entry name" value="AAA_16"/>
</dbReference>
<evidence type="ECO:0000256" key="5">
    <source>
        <dbReference type="ARBA" id="ARBA00022777"/>
    </source>
</evidence>
<dbReference type="PROSITE" id="PS50109">
    <property type="entry name" value="HIS_KIN"/>
    <property type="match status" value="1"/>
</dbReference>
<dbReference type="Gene3D" id="3.40.50.300">
    <property type="entry name" value="P-loop containing nucleotide triphosphate hydrolases"/>
    <property type="match status" value="1"/>
</dbReference>
<evidence type="ECO:0000256" key="2">
    <source>
        <dbReference type="ARBA" id="ARBA00012438"/>
    </source>
</evidence>
<protein>
    <recommendedName>
        <fullName evidence="2">histidine kinase</fullName>
        <ecNumber evidence="2">2.7.13.3</ecNumber>
    </recommendedName>
</protein>
<keyword evidence="6" id="KW-0175">Coiled coil</keyword>
<dbReference type="InterPro" id="IPR011990">
    <property type="entry name" value="TPR-like_helical_dom_sf"/>
</dbReference>
<dbReference type="SUPFAM" id="SSF55781">
    <property type="entry name" value="GAF domain-like"/>
    <property type="match status" value="1"/>
</dbReference>
<dbReference type="EC" id="2.7.13.3" evidence="2"/>
<dbReference type="CDD" id="cd00082">
    <property type="entry name" value="HisKA"/>
    <property type="match status" value="1"/>
</dbReference>
<evidence type="ECO:0000256" key="6">
    <source>
        <dbReference type="SAM" id="Coils"/>
    </source>
</evidence>
<dbReference type="Pfam" id="PF00069">
    <property type="entry name" value="Pkinase"/>
    <property type="match status" value="1"/>
</dbReference>
<comment type="catalytic activity">
    <reaction evidence="1">
        <text>ATP + protein L-histidine = ADP + protein N-phospho-L-histidine.</text>
        <dbReference type="EC" id="2.7.13.3"/>
    </reaction>
</comment>
<dbReference type="Gene3D" id="3.30.450.40">
    <property type="match status" value="1"/>
</dbReference>
<dbReference type="Pfam" id="PF13191">
    <property type="entry name" value="AAA_16"/>
    <property type="match status" value="1"/>
</dbReference>
<dbReference type="CDD" id="cd14014">
    <property type="entry name" value="STKc_PknB_like"/>
    <property type="match status" value="1"/>
</dbReference>
<dbReference type="Pfam" id="PF00512">
    <property type="entry name" value="HisKA"/>
    <property type="match status" value="1"/>
</dbReference>
<evidence type="ECO:0000256" key="4">
    <source>
        <dbReference type="ARBA" id="ARBA00022679"/>
    </source>
</evidence>
<dbReference type="Gene3D" id="1.10.287.130">
    <property type="match status" value="1"/>
</dbReference>
<gene>
    <name evidence="9" type="ORF">HH304_04685</name>
</gene>
<dbReference type="InterPro" id="IPR003018">
    <property type="entry name" value="GAF"/>
</dbReference>
<keyword evidence="10" id="KW-1185">Reference proteome</keyword>
<sequence length="1750" mass="199443">MKDLIHLEGKEVNKIAEGRNSHVYYQEDSEFNCPVTFKVIREERNFYPYTTQILNEYELLRDIDIKGVRKSFGQTTINGRSAVILDYVDGLTLSNYIRKFDPPFIERLQIAISICRIIEKIHQFDIIHKDINSQNILVNSNNEVHLIDFGLATKLNTKTDVQNVSNYVAGTLAYISPEQTGRVNHVVDQRSDLYSLGVVLYELFSGQLPFTTLDPMELVHAHLAVQPLPLMEVNSGAPLVISEIVLKLLSKNMENRYQTAGGVLADLLDCYNQTELKVNVQEFKIGLKDHSDKFLTPSKLYGRDQEVESLIDSISRLGENNEISLITGYSGTGKTSLIYEVYKPLTQRKGYFIHGKFEQLQKDIPYYALVQALTYLVNLILSESEERLEYWKDKFTLALGSEGKLITDLIPNLELIIGKQKPLDNLGINEAQNRFDYTFLRFIKAIANSEHPLILFIDDMQWANSSSLHLLKKIIKDEEIIDFYFIGAYRDNEVDDAHPTALAINELRDTVKINEINLRELSQEHVREMICETLQFGEDQCGTLAKIVYDKTAGNPFFVNQFLQSIHENRLIYFHRDGANSHWKIDKNGMEKMNFTDNVVEFMIRKIEKLSEDKKEVLRIGACIGDTFDLETLCLISNKDCCEVEELLFYLAKDQYVSLLDENPDYVHLQRRVDNSGLKKNVRYKFSHDRIRQAAYAMVEDEQKSAVHLKIGEQMMNNIDPEKRKDQIFDIVFHLNNGDIQKMSPNLKGELSILNYKAALKAKSSSAYQNALSFFEKAIKLYGLNSEAKDHDLTLQMLIGAMECAYLIGDYTKMESFGNQIFDHGKTIYDKLGAYRVMTYSLIARNRYQEATNLGIEVLKNFNVQFPLNPTKLQIVVSYLKTRFVIGKKSASHFKNLPPIEDQKALAVLETILSFASAAYHVTPELFPLVIMKMLRLSLKYGSSANLISTYAAYGILLCGISGKMDDGYSFGEESLNMLKSFPDSTLAKSRTKVIFTTFISHWKEHLNKTLPILLESYQDGLESGDQEFAAGSIFVHSYHSFLLGDSLPALLTRMKDFHKKIGQLNQKSYELYSSIDIQAVLNLALNPDSPAILEGEYFDENDFFENEENIEKRKDKTALFHYHFFKMSLYYLSGSYEEALYHSDILKELEVAMSTPFIPQHVFYDSLIGLALYKQSLSSAIRKKYSRRIKANQKKLKKWTKDAPVNFSHKYLIIEAGTQHIITGDFEKAQELYEICVVEATKNHYINDLAIAYELAGDFYSEIGNVGKKAEHFAKAYSAYKNWGVAIKLKKLDNYAGFKDKLSSHGTVVSTTYNELSGDLSLVDISTIIKAASAISSEIKLKKLTHQLLKIVTQNAGAQSGVFILNVDNQLEVQAVINEHGEITDPSEDNVTKGLLYSERIIQFVKRTEKTLVIDDAQSDDRFVDDEYIKTNNCLSMLCFPIVKKKKTIGFIHLENNLSTGVFNVRRVEILKLLSGQMAVSLENAMLYDSLEQKVEERTKELEQQRNELKIKNVELINLNQEKDDLINVVSHDLRSPLNQMKGLAQIIKLETKNENVVDCADKMIGATDRLNNMITRILDISALEAKKIELSMERFDAINQIEQVVNSFLPAAKEKDIKLRYELNNDAGYVNLDKNYFIQILENLLSNAIKFSPIEGEVDVIVKYNSELINVEVKDNGPGISKTEQKMLFSKFQKLSAKPTAGEKSTGLGLSIVKRYVDAMEGEIWCESEVNNGTSFYLEFPSSNEITE</sequence>
<dbReference type="PRINTS" id="PR00344">
    <property type="entry name" value="BCTRLSENSOR"/>
</dbReference>
<dbReference type="SUPFAM" id="SSF48452">
    <property type="entry name" value="TPR-like"/>
    <property type="match status" value="1"/>
</dbReference>
<dbReference type="InterPro" id="IPR053159">
    <property type="entry name" value="Hybrid_Histidine_Kinase"/>
</dbReference>
<organism evidence="9 10">
    <name type="scientific">Marinigracilibium pacificum</name>
    <dbReference type="NCBI Taxonomy" id="2729599"/>
    <lineage>
        <taxon>Bacteria</taxon>
        <taxon>Pseudomonadati</taxon>
        <taxon>Bacteroidota</taxon>
        <taxon>Cytophagia</taxon>
        <taxon>Cytophagales</taxon>
        <taxon>Flammeovirgaceae</taxon>
        <taxon>Marinigracilibium</taxon>
    </lineage>
</organism>
<evidence type="ECO:0000259" key="8">
    <source>
        <dbReference type="PROSITE" id="PS50109"/>
    </source>
</evidence>
<keyword evidence="5" id="KW-0418">Kinase</keyword>
<dbReference type="Pfam" id="PF01590">
    <property type="entry name" value="GAF"/>
    <property type="match status" value="1"/>
</dbReference>
<dbReference type="Pfam" id="PF02518">
    <property type="entry name" value="HATPase_c"/>
    <property type="match status" value="1"/>
</dbReference>
<dbReference type="InterPro" id="IPR003594">
    <property type="entry name" value="HATPase_dom"/>
</dbReference>
<dbReference type="SUPFAM" id="SSF55874">
    <property type="entry name" value="ATPase domain of HSP90 chaperone/DNA topoisomerase II/histidine kinase"/>
    <property type="match status" value="1"/>
</dbReference>